<gene>
    <name evidence="2" type="ORF">CH378_14505</name>
</gene>
<dbReference type="PANTHER" id="PTHR43581:SF4">
    <property type="entry name" value="ATP_GTP PHOSPHATASE"/>
    <property type="match status" value="1"/>
</dbReference>
<evidence type="ECO:0000313" key="3">
    <source>
        <dbReference type="Proteomes" id="UP000231919"/>
    </source>
</evidence>
<sequence>MFGMSYLIIENFMGLKKIEIVIKRITVIIGPQAQGKSVINKIVYFCEKFFSSIPESIENLNTFSNHEKLYYDFFNRIFPEELWKNDYFKITYSKTDNTFLTIKNKKSAHGGSGLRFYHSKNTKISYNSVLQKYEKPILKSKASPKFQHSSNYFNSIVKDFYFKLYKNEYYPRLHRTVYIPAGRSFFAFLKTSVFRFISQNVGIDYFIAEFGALYENYYKSFYQYLQKQNVFSKFEEAIISKILNGKYAVEKDIEYLKLKDSRKIELTLASSGQQEVLPLIMMLIGEQGNSNSYSFIGIEEPEAHLFPDTQRVLINLLGLTYQFNGNMNCLITTHSPYILASINMLINIKNSKPMNRNYFKKKYPEYQKLNGISFNDVSAYSILNGKANTIMNEELLEIDPGFIDKTTSEFLNMTQILYK</sequence>
<name>A0ABX4N715_9LEPT</name>
<evidence type="ECO:0000259" key="1">
    <source>
        <dbReference type="Pfam" id="PF13175"/>
    </source>
</evidence>
<dbReference type="Gene3D" id="3.40.50.300">
    <property type="entry name" value="P-loop containing nucleotide triphosphate hydrolases"/>
    <property type="match status" value="1"/>
</dbReference>
<dbReference type="InterPro" id="IPR051396">
    <property type="entry name" value="Bact_Antivir_Def_Nuclease"/>
</dbReference>
<organism evidence="2 3">
    <name type="scientific">Leptospira kmetyi</name>
    <dbReference type="NCBI Taxonomy" id="408139"/>
    <lineage>
        <taxon>Bacteria</taxon>
        <taxon>Pseudomonadati</taxon>
        <taxon>Spirochaetota</taxon>
        <taxon>Spirochaetia</taxon>
        <taxon>Leptospirales</taxon>
        <taxon>Leptospiraceae</taxon>
        <taxon>Leptospira</taxon>
    </lineage>
</organism>
<protein>
    <recommendedName>
        <fullName evidence="1">Endonuclease GajA/Old nuclease/RecF-like AAA domain-containing protein</fullName>
    </recommendedName>
</protein>
<reference evidence="2 3" key="1">
    <citation type="submission" date="2017-07" db="EMBL/GenBank/DDBJ databases">
        <title>Leptospira spp. isolated from tropical soils.</title>
        <authorList>
            <person name="Thibeaux R."/>
            <person name="Iraola G."/>
            <person name="Ferres I."/>
            <person name="Bierque E."/>
            <person name="Girault D."/>
            <person name="Soupe-Gilbert M.-E."/>
            <person name="Picardeau M."/>
            <person name="Goarant C."/>
        </authorList>
    </citation>
    <scope>NUCLEOTIDE SEQUENCE [LARGE SCALE GENOMIC DNA]</scope>
    <source>
        <strain evidence="2 3">JW2-C-B1</strain>
    </source>
</reference>
<keyword evidence="3" id="KW-1185">Reference proteome</keyword>
<dbReference type="EMBL" id="NPDP01000027">
    <property type="protein sequence ID" value="PJZ29094.1"/>
    <property type="molecule type" value="Genomic_DNA"/>
</dbReference>
<feature type="domain" description="Endonuclease GajA/Old nuclease/RecF-like AAA" evidence="1">
    <location>
        <begin position="6"/>
        <end position="338"/>
    </location>
</feature>
<dbReference type="InterPro" id="IPR041685">
    <property type="entry name" value="AAA_GajA/Old/RecF-like"/>
</dbReference>
<proteinExistence type="predicted"/>
<accession>A0ABX4N715</accession>
<dbReference type="SUPFAM" id="SSF52540">
    <property type="entry name" value="P-loop containing nucleoside triphosphate hydrolases"/>
    <property type="match status" value="1"/>
</dbReference>
<dbReference type="PANTHER" id="PTHR43581">
    <property type="entry name" value="ATP/GTP PHOSPHATASE"/>
    <property type="match status" value="1"/>
</dbReference>
<evidence type="ECO:0000313" key="2">
    <source>
        <dbReference type="EMBL" id="PJZ29094.1"/>
    </source>
</evidence>
<dbReference type="InterPro" id="IPR027417">
    <property type="entry name" value="P-loop_NTPase"/>
</dbReference>
<dbReference type="Proteomes" id="UP000231919">
    <property type="component" value="Unassembled WGS sequence"/>
</dbReference>
<dbReference type="Pfam" id="PF13175">
    <property type="entry name" value="AAA_15"/>
    <property type="match status" value="1"/>
</dbReference>
<comment type="caution">
    <text evidence="2">The sequence shown here is derived from an EMBL/GenBank/DDBJ whole genome shotgun (WGS) entry which is preliminary data.</text>
</comment>